<dbReference type="VEuPathDB" id="FungiDB:AJ78_02695"/>
<feature type="region of interest" description="Disordered" evidence="1">
    <location>
        <begin position="389"/>
        <end position="408"/>
    </location>
</feature>
<sequence length="474" mass="54155">MLDENLPTFFVKPSSDKPKINSSFFFVQHGAEPTPTYTLRHLDPSLPGSKNRYAVGIYDSFSPDALYAEVLLIPKWTQPSLSQEAIRQNGGVPPPPEPILPNEFIIQLYNPDQQVLVRHRPKTWNSASSWEFEMPQQTFRQPSISKLDRTMSDPAASDITPKIKFIWRKDGKLSKDLGCYMSGKKLDDKKSKEPDITVAILRGFKEVTLYEPNLYRVEIEDFKGLEVVLLLGAIVIRDVYFGQMSETFHISDPPNPVGPLNAVTTIPGSKAGAQEMNMFAIQPQPPVKAQRPQISIPQRETRPPPVDPRTQWEMDAETARLKKQAEAEAKERRRREKEAEKETKRLLEAEQREARKRQAAIDQETERLKKIYGQEETQYRKQHAQSLVVPRPNLPPRPTPSNHNPNAHHRYSSYISAPSHNFAPTQFGTQRPLSTTLNHQSSNPQLKEKRSIFGLFKKDDGRNNTLTRKKSSMF</sequence>
<organism evidence="2 3">
    <name type="scientific">Emergomyces pasteurianus Ep9510</name>
    <dbReference type="NCBI Taxonomy" id="1447872"/>
    <lineage>
        <taxon>Eukaryota</taxon>
        <taxon>Fungi</taxon>
        <taxon>Dikarya</taxon>
        <taxon>Ascomycota</taxon>
        <taxon>Pezizomycotina</taxon>
        <taxon>Eurotiomycetes</taxon>
        <taxon>Eurotiomycetidae</taxon>
        <taxon>Onygenales</taxon>
        <taxon>Ajellomycetaceae</taxon>
        <taxon>Emergomyces</taxon>
    </lineage>
</organism>
<comment type="caution">
    <text evidence="2">The sequence shown here is derived from an EMBL/GenBank/DDBJ whole genome shotgun (WGS) entry which is preliminary data.</text>
</comment>
<reference evidence="2 3" key="1">
    <citation type="submission" date="2015-07" db="EMBL/GenBank/DDBJ databases">
        <title>Emmonsia species relationships and genome sequence.</title>
        <authorList>
            <consortium name="The Broad Institute Genomics Platform"/>
            <person name="Cuomo C.A."/>
            <person name="Munoz J.F."/>
            <person name="Imamovic A."/>
            <person name="Priest M.E."/>
            <person name="Young S."/>
            <person name="Clay O.K."/>
            <person name="McEwen J.G."/>
        </authorList>
    </citation>
    <scope>NUCLEOTIDE SEQUENCE [LARGE SCALE GENOMIC DNA]</scope>
    <source>
        <strain evidence="2 3">UAMH 9510</strain>
    </source>
</reference>
<dbReference type="EMBL" id="LGRN01000076">
    <property type="protein sequence ID" value="OJD17202.1"/>
    <property type="molecule type" value="Genomic_DNA"/>
</dbReference>
<dbReference type="OrthoDB" id="3357341at2759"/>
<feature type="compositionally biased region" description="Basic and acidic residues" evidence="1">
    <location>
        <begin position="317"/>
        <end position="353"/>
    </location>
</feature>
<accession>A0A1J9PMV4</accession>
<dbReference type="STRING" id="1447872.A0A1J9PMV4"/>
<evidence type="ECO:0000313" key="2">
    <source>
        <dbReference type="EMBL" id="OJD17202.1"/>
    </source>
</evidence>
<protein>
    <submittedName>
        <fullName evidence="2">Uncharacterized protein</fullName>
    </submittedName>
</protein>
<feature type="compositionally biased region" description="Polar residues" evidence="1">
    <location>
        <begin position="429"/>
        <end position="445"/>
    </location>
</feature>
<evidence type="ECO:0000256" key="1">
    <source>
        <dbReference type="SAM" id="MobiDB-lite"/>
    </source>
</evidence>
<feature type="region of interest" description="Disordered" evidence="1">
    <location>
        <begin position="285"/>
        <end position="361"/>
    </location>
</feature>
<evidence type="ECO:0000313" key="3">
    <source>
        <dbReference type="Proteomes" id="UP000182235"/>
    </source>
</evidence>
<feature type="region of interest" description="Disordered" evidence="1">
    <location>
        <begin position="429"/>
        <end position="449"/>
    </location>
</feature>
<keyword evidence="3" id="KW-1185">Reference proteome</keyword>
<dbReference type="Proteomes" id="UP000182235">
    <property type="component" value="Unassembled WGS sequence"/>
</dbReference>
<proteinExistence type="predicted"/>
<name>A0A1J9PMV4_9EURO</name>
<dbReference type="AlphaFoldDB" id="A0A1J9PMV4"/>
<gene>
    <name evidence="2" type="ORF">AJ78_02695</name>
</gene>